<keyword evidence="3" id="KW-1185">Reference proteome</keyword>
<proteinExistence type="predicted"/>
<dbReference type="EMBL" id="JAHCLR010000003">
    <property type="protein sequence ID" value="MBS9532397.1"/>
    <property type="molecule type" value="Genomic_DNA"/>
</dbReference>
<dbReference type="RefSeq" id="WP_214091285.1">
    <property type="nucleotide sequence ID" value="NZ_JAHCLR010000003.1"/>
</dbReference>
<gene>
    <name evidence="2" type="ORF">KIH27_02200</name>
</gene>
<protein>
    <submittedName>
        <fullName evidence="2">Uncharacterized protein</fullName>
    </submittedName>
</protein>
<organism evidence="2 3">
    <name type="scientific">Mycolicibacter acidiphilus</name>
    <dbReference type="NCBI Taxonomy" id="2835306"/>
    <lineage>
        <taxon>Bacteria</taxon>
        <taxon>Bacillati</taxon>
        <taxon>Actinomycetota</taxon>
        <taxon>Actinomycetes</taxon>
        <taxon>Mycobacteriales</taxon>
        <taxon>Mycobacteriaceae</taxon>
        <taxon>Mycolicibacter</taxon>
    </lineage>
</organism>
<keyword evidence="1" id="KW-0812">Transmembrane</keyword>
<reference evidence="2 3" key="1">
    <citation type="submission" date="2021-05" db="EMBL/GenBank/DDBJ databases">
        <title>Mycobacterium acidophilum sp. nov., an extremely acid-tolerant member of the genus Mycobacterium.</title>
        <authorList>
            <person name="Xia J."/>
        </authorList>
    </citation>
    <scope>NUCLEOTIDE SEQUENCE [LARGE SCALE GENOMIC DNA]</scope>
    <source>
        <strain evidence="2 3">M1</strain>
    </source>
</reference>
<accession>A0ABS5RDN4</accession>
<sequence length="49" mass="5372">MNPLVEVSIAGVVGFGMALVAFGIIWGVVAVTVPRVRRAYDRWVERKSV</sequence>
<feature type="transmembrane region" description="Helical" evidence="1">
    <location>
        <begin position="12"/>
        <end position="33"/>
    </location>
</feature>
<evidence type="ECO:0000256" key="1">
    <source>
        <dbReference type="SAM" id="Phobius"/>
    </source>
</evidence>
<dbReference type="Proteomes" id="UP001519535">
    <property type="component" value="Unassembled WGS sequence"/>
</dbReference>
<keyword evidence="1" id="KW-1133">Transmembrane helix</keyword>
<keyword evidence="1" id="KW-0472">Membrane</keyword>
<evidence type="ECO:0000313" key="2">
    <source>
        <dbReference type="EMBL" id="MBS9532397.1"/>
    </source>
</evidence>
<evidence type="ECO:0000313" key="3">
    <source>
        <dbReference type="Proteomes" id="UP001519535"/>
    </source>
</evidence>
<comment type="caution">
    <text evidence="2">The sequence shown here is derived from an EMBL/GenBank/DDBJ whole genome shotgun (WGS) entry which is preliminary data.</text>
</comment>
<name>A0ABS5RDN4_9MYCO</name>